<feature type="region of interest" description="Disordered" evidence="1">
    <location>
        <begin position="337"/>
        <end position="357"/>
    </location>
</feature>
<protein>
    <submittedName>
        <fullName evidence="3">Oidioi.mRNA.OKI2018_I69.PAR.g12678.t1.cds</fullName>
    </submittedName>
</protein>
<evidence type="ECO:0000313" key="4">
    <source>
        <dbReference type="Proteomes" id="UP001158576"/>
    </source>
</evidence>
<dbReference type="Pfam" id="PF00789">
    <property type="entry name" value="UBX"/>
    <property type="match status" value="1"/>
</dbReference>
<evidence type="ECO:0000313" key="3">
    <source>
        <dbReference type="EMBL" id="CAG5090659.1"/>
    </source>
</evidence>
<gene>
    <name evidence="3" type="ORF">OKIOD_LOCUS4236</name>
</gene>
<dbReference type="Gene3D" id="3.10.20.90">
    <property type="entry name" value="Phosphatidylinositol 3-kinase Catalytic Subunit, Chain A, domain 1"/>
    <property type="match status" value="1"/>
</dbReference>
<reference evidence="3 4" key="1">
    <citation type="submission" date="2021-04" db="EMBL/GenBank/DDBJ databases">
        <authorList>
            <person name="Bliznina A."/>
        </authorList>
    </citation>
    <scope>NUCLEOTIDE SEQUENCE [LARGE SCALE GENOMIC DNA]</scope>
</reference>
<evidence type="ECO:0000256" key="1">
    <source>
        <dbReference type="SAM" id="MobiDB-lite"/>
    </source>
</evidence>
<feature type="domain" description="UBX" evidence="2">
    <location>
        <begin position="408"/>
        <end position="484"/>
    </location>
</feature>
<dbReference type="Gene3D" id="3.40.30.10">
    <property type="entry name" value="Glutaredoxin"/>
    <property type="match status" value="1"/>
</dbReference>
<dbReference type="CDD" id="cd01767">
    <property type="entry name" value="UBX"/>
    <property type="match status" value="1"/>
</dbReference>
<feature type="region of interest" description="Disordered" evidence="1">
    <location>
        <begin position="1"/>
        <end position="34"/>
    </location>
</feature>
<dbReference type="SMART" id="SM00166">
    <property type="entry name" value="UBX"/>
    <property type="match status" value="1"/>
</dbReference>
<feature type="region of interest" description="Disordered" evidence="1">
    <location>
        <begin position="69"/>
        <end position="139"/>
    </location>
</feature>
<dbReference type="EMBL" id="OU015568">
    <property type="protein sequence ID" value="CAG5090659.1"/>
    <property type="molecule type" value="Genomic_DNA"/>
</dbReference>
<dbReference type="PROSITE" id="PS50033">
    <property type="entry name" value="UBX"/>
    <property type="match status" value="1"/>
</dbReference>
<dbReference type="Pfam" id="PF14555">
    <property type="entry name" value="UBA_4"/>
    <property type="match status" value="1"/>
</dbReference>
<organism evidence="3 4">
    <name type="scientific">Oikopleura dioica</name>
    <name type="common">Tunicate</name>
    <dbReference type="NCBI Taxonomy" id="34765"/>
    <lineage>
        <taxon>Eukaryota</taxon>
        <taxon>Metazoa</taxon>
        <taxon>Chordata</taxon>
        <taxon>Tunicata</taxon>
        <taxon>Appendicularia</taxon>
        <taxon>Copelata</taxon>
        <taxon>Oikopleuridae</taxon>
        <taxon>Oikopleura</taxon>
    </lineage>
</organism>
<keyword evidence="4" id="KW-1185">Reference proteome</keyword>
<dbReference type="SUPFAM" id="SSF54236">
    <property type="entry name" value="Ubiquitin-like"/>
    <property type="match status" value="1"/>
</dbReference>
<feature type="compositionally biased region" description="Low complexity" evidence="1">
    <location>
        <begin position="91"/>
        <end position="100"/>
    </location>
</feature>
<accession>A0ABN7S8T1</accession>
<feature type="compositionally biased region" description="Polar residues" evidence="1">
    <location>
        <begin position="69"/>
        <end position="90"/>
    </location>
</feature>
<name>A0ABN7S8T1_OIKDI</name>
<dbReference type="Gene3D" id="1.10.8.10">
    <property type="entry name" value="DNA helicase RuvA subunit, C-terminal domain"/>
    <property type="match status" value="1"/>
</dbReference>
<evidence type="ECO:0000259" key="2">
    <source>
        <dbReference type="PROSITE" id="PS50033"/>
    </source>
</evidence>
<dbReference type="PANTHER" id="PTHR23322">
    <property type="entry name" value="FAS-ASSOCIATED PROTEIN"/>
    <property type="match status" value="1"/>
</dbReference>
<dbReference type="InterPro" id="IPR001012">
    <property type="entry name" value="UBX_dom"/>
</dbReference>
<dbReference type="InterPro" id="IPR050730">
    <property type="entry name" value="UBX_domain-protein"/>
</dbReference>
<dbReference type="InterPro" id="IPR029071">
    <property type="entry name" value="Ubiquitin-like_domsf"/>
</dbReference>
<sequence length="502" mass="56787">MEANSDLAPDSSEPEENAQMTEDNHEVEVTPEQTEQIVTFSMSTGNEDLDECARVLRENNWDLDRAVNSSLAGTSSPSQTNNPPQNVARTSSNDSNILNLSDDEEYPEIRRRRPPMAVADDDSNIPPPPPIGPELEPTVTSMSSQTVARRPSGTVVSMIFSFMSLAVKSPWTIVKNTFSLVTSWWRNLGPELTPAQQVDDFAVKFNKKYDEITWMKCPYNAAVNAVRSNLRPVIVYLANELKTEKSDNFAQLLVTLNTELSGRIDFWGCDIMSPEAVRTADQVRATIFPCVLILGLHKDQQSIIWRTALDNIDVEDLKLQVERAEAELVTARHEAQVRQMDRSLREQQDAEFERTMEADRKRLEEARLKKEAEERKAQEAEEKKELAQRRLTETRDRKISARNNLAAEPENGIRLQFKLPNGSKFIRKFVEDAPISDIFLYVESLEDSPGQCFISTVFPVRKITPSETRSLAELGIKNNDQLMIQAVELFSSSDDDESDESD</sequence>
<feature type="region of interest" description="Disordered" evidence="1">
    <location>
        <begin position="374"/>
        <end position="397"/>
    </location>
</feature>
<proteinExistence type="predicted"/>
<dbReference type="CDD" id="cd22249">
    <property type="entry name" value="UDM1_RNF168_RNF169-like"/>
    <property type="match status" value="1"/>
</dbReference>
<dbReference type="Proteomes" id="UP001158576">
    <property type="component" value="Chromosome PAR"/>
</dbReference>